<gene>
    <name evidence="1" type="ORF">H0H81_002685</name>
</gene>
<accession>A0A9P7FVL9</accession>
<keyword evidence="2" id="KW-1185">Reference proteome</keyword>
<evidence type="ECO:0000313" key="1">
    <source>
        <dbReference type="EMBL" id="KAG5637924.1"/>
    </source>
</evidence>
<sequence>MVFRSHPGFIFHDSSGFESGAEKEKLAMQKFIEERSSETLEVDQLHVIWYCVSLDESTRTVTHVEEFFFQKCVTPQVPVVLIFTKYDVFVEHIFGEIYRSAQNQNVDEVYKLAEKLAQEKVAYIFEKFQTRINYKIEYYTVLTGDAQISAKFKLI</sequence>
<reference evidence="1" key="2">
    <citation type="submission" date="2021-10" db="EMBL/GenBank/DDBJ databases">
        <title>Phylogenomics reveals ancestral predisposition of the termite-cultivated fungus Termitomyces towards a domesticated lifestyle.</title>
        <authorList>
            <person name="Auxier B."/>
            <person name="Grum-Grzhimaylo A."/>
            <person name="Cardenas M.E."/>
            <person name="Lodge J.D."/>
            <person name="Laessoe T."/>
            <person name="Pedersen O."/>
            <person name="Smith M.E."/>
            <person name="Kuyper T.W."/>
            <person name="Franco-Molano E.A."/>
            <person name="Baroni T.J."/>
            <person name="Aanen D.K."/>
        </authorList>
    </citation>
    <scope>NUCLEOTIDE SEQUENCE</scope>
    <source>
        <strain evidence="1">D49</strain>
    </source>
</reference>
<dbReference type="Gene3D" id="3.40.50.300">
    <property type="entry name" value="P-loop containing nucleotide triphosphate hydrolases"/>
    <property type="match status" value="1"/>
</dbReference>
<dbReference type="SUPFAM" id="SSF52540">
    <property type="entry name" value="P-loop containing nucleoside triphosphate hydrolases"/>
    <property type="match status" value="1"/>
</dbReference>
<comment type="caution">
    <text evidence="1">The sequence shown here is derived from an EMBL/GenBank/DDBJ whole genome shotgun (WGS) entry which is preliminary data.</text>
</comment>
<dbReference type="InterPro" id="IPR027417">
    <property type="entry name" value="P-loop_NTPase"/>
</dbReference>
<dbReference type="Proteomes" id="UP000717328">
    <property type="component" value="Unassembled WGS sequence"/>
</dbReference>
<protein>
    <submittedName>
        <fullName evidence="1">Uncharacterized protein</fullName>
    </submittedName>
</protein>
<evidence type="ECO:0000313" key="2">
    <source>
        <dbReference type="Proteomes" id="UP000717328"/>
    </source>
</evidence>
<dbReference type="OrthoDB" id="59699at2759"/>
<dbReference type="EMBL" id="JABCKI010005794">
    <property type="protein sequence ID" value="KAG5637924.1"/>
    <property type="molecule type" value="Genomic_DNA"/>
</dbReference>
<organism evidence="1 2">
    <name type="scientific">Sphagnurus paluster</name>
    <dbReference type="NCBI Taxonomy" id="117069"/>
    <lineage>
        <taxon>Eukaryota</taxon>
        <taxon>Fungi</taxon>
        <taxon>Dikarya</taxon>
        <taxon>Basidiomycota</taxon>
        <taxon>Agaricomycotina</taxon>
        <taxon>Agaricomycetes</taxon>
        <taxon>Agaricomycetidae</taxon>
        <taxon>Agaricales</taxon>
        <taxon>Tricholomatineae</taxon>
        <taxon>Lyophyllaceae</taxon>
        <taxon>Sphagnurus</taxon>
    </lineage>
</organism>
<proteinExistence type="predicted"/>
<name>A0A9P7FVL9_9AGAR</name>
<reference evidence="1" key="1">
    <citation type="submission" date="2021-02" db="EMBL/GenBank/DDBJ databases">
        <authorList>
            <person name="Nieuwenhuis M."/>
            <person name="Van De Peppel L.J.J."/>
        </authorList>
    </citation>
    <scope>NUCLEOTIDE SEQUENCE</scope>
    <source>
        <strain evidence="1">D49</strain>
    </source>
</reference>
<dbReference type="AlphaFoldDB" id="A0A9P7FVL9"/>